<dbReference type="Pfam" id="PF00173">
    <property type="entry name" value="Cyt-b5"/>
    <property type="match status" value="1"/>
</dbReference>
<sequence>MPFLSLPTLSAKPSVGRSEYGRVKVALPPGKGLMDWVRIASGKILAKKRMSVDHDELMKHNTREDCWIHIFGQVYDVTTYLEFHPGGIPELMRAAGTDATDLFNQFHAWVNYENMLKSCLVGRFTGDLSKLPQPGPSTTGESQSISAQLNALIMKGKQTGSETYGISIEKKEKSLKLRSDKWNSSNLGLANVLVDVSASKKHIRVVIRAYGHSGFEVKWEDVSLDSETPTYTVSVFDGYVWIKFDTVDIESALSTSKHQVRQSPLVSYHECTVEEKRQVSRDTILLVLRLPEGLYFPVALGKHVSFKVRKGASVLYRPYTPIGFGSLPERFEDFERVSCTGAAKLTFMIKIYEQGICTPSLEKLNIGDSIEISEPIGNIDLSPWTSPKFGLLMLAAGTGLTPMVNIISARLLKSSDEGLDSSSTELLLFNKSEEDIVSDDWLPMKWTDERMKIEHILSAPSEKWSGRVGRITAQMLPESQDSLRVLICGPDGFIATASKLLQDAGYRKENIQVFQG</sequence>
<dbReference type="InterPro" id="IPR018506">
    <property type="entry name" value="Cyt_B5_heme-BS"/>
</dbReference>
<dbReference type="GO" id="GO:0020037">
    <property type="term" value="F:heme binding"/>
    <property type="evidence" value="ECO:0007669"/>
    <property type="project" value="InterPro"/>
</dbReference>
<evidence type="ECO:0000256" key="4">
    <source>
        <dbReference type="ARBA" id="ARBA00023002"/>
    </source>
</evidence>
<dbReference type="SMART" id="SM01117">
    <property type="entry name" value="Cyt-b5"/>
    <property type="match status" value="1"/>
</dbReference>
<dbReference type="PRINTS" id="PR00406">
    <property type="entry name" value="CYTB5RDTASE"/>
</dbReference>
<dbReference type="InterPro" id="IPR001199">
    <property type="entry name" value="Cyt_B5-like_heme/steroid-bd"/>
</dbReference>
<protein>
    <submittedName>
        <fullName evidence="10">Cytochrome-b5 reductase</fullName>
    </submittedName>
</protein>
<evidence type="ECO:0000259" key="7">
    <source>
        <dbReference type="PROSITE" id="PS51384"/>
    </source>
</evidence>
<dbReference type="InterPro" id="IPR008333">
    <property type="entry name" value="Cbr1-like_FAD-bd_dom"/>
</dbReference>
<evidence type="ECO:0000256" key="5">
    <source>
        <dbReference type="ARBA" id="ARBA00023004"/>
    </source>
</evidence>
<evidence type="ECO:0000256" key="1">
    <source>
        <dbReference type="ARBA" id="ARBA00006105"/>
    </source>
</evidence>
<evidence type="ECO:0000313" key="9">
    <source>
        <dbReference type="Proteomes" id="UP000271162"/>
    </source>
</evidence>
<dbReference type="STRING" id="27835.A0A0N4YKP0"/>
<gene>
    <name evidence="8" type="ORF">NBR_LOCUS17624</name>
</gene>
<dbReference type="GO" id="GO:0005783">
    <property type="term" value="C:endoplasmic reticulum"/>
    <property type="evidence" value="ECO:0007669"/>
    <property type="project" value="TreeGrafter"/>
</dbReference>
<comment type="similarity">
    <text evidence="1">Belongs to the flavoprotein pyridine nucleotide cytochrome reductase family.</text>
</comment>
<dbReference type="InterPro" id="IPR001433">
    <property type="entry name" value="OxRdtase_FAD/NAD-bd"/>
</dbReference>
<dbReference type="SUPFAM" id="SSF63380">
    <property type="entry name" value="Riboflavin synthase domain-like"/>
    <property type="match status" value="1"/>
</dbReference>
<dbReference type="Gene3D" id="2.40.30.10">
    <property type="entry name" value="Translation factors"/>
    <property type="match status" value="1"/>
</dbReference>
<dbReference type="InterPro" id="IPR039261">
    <property type="entry name" value="FNR_nucleotide-bd"/>
</dbReference>
<dbReference type="InterPro" id="IPR017938">
    <property type="entry name" value="Riboflavin_synthase-like_b-brl"/>
</dbReference>
<dbReference type="GO" id="GO:0006801">
    <property type="term" value="P:superoxide metabolic process"/>
    <property type="evidence" value="ECO:0007669"/>
    <property type="project" value="TreeGrafter"/>
</dbReference>
<dbReference type="PROSITE" id="PS50255">
    <property type="entry name" value="CYTOCHROME_B5_2"/>
    <property type="match status" value="1"/>
</dbReference>
<evidence type="ECO:0000259" key="6">
    <source>
        <dbReference type="PROSITE" id="PS50255"/>
    </source>
</evidence>
<evidence type="ECO:0000313" key="8">
    <source>
        <dbReference type="EMBL" id="VDL81281.1"/>
    </source>
</evidence>
<dbReference type="Gene3D" id="3.40.50.80">
    <property type="entry name" value="Nucleotide-binding domain of ferredoxin-NADP reductase (FNR) module"/>
    <property type="match status" value="1"/>
</dbReference>
<dbReference type="InterPro" id="IPR051872">
    <property type="entry name" value="Cytochrome_b5/Flavoprotein_Rdt"/>
</dbReference>
<feature type="domain" description="Cytochrome b5 heme-binding" evidence="6">
    <location>
        <begin position="49"/>
        <end position="125"/>
    </location>
</feature>
<dbReference type="CDD" id="cd06183">
    <property type="entry name" value="cyt_b5_reduct_like"/>
    <property type="match status" value="1"/>
</dbReference>
<dbReference type="SUPFAM" id="SSF55856">
    <property type="entry name" value="Cytochrome b5-like heme/steroid binding domain"/>
    <property type="match status" value="1"/>
</dbReference>
<dbReference type="InterPro" id="IPR017927">
    <property type="entry name" value="FAD-bd_FR_type"/>
</dbReference>
<proteinExistence type="inferred from homology"/>
<dbReference type="InterPro" id="IPR036400">
    <property type="entry name" value="Cyt_B5-like_heme/steroid_sf"/>
</dbReference>
<evidence type="ECO:0000256" key="3">
    <source>
        <dbReference type="ARBA" id="ARBA00022723"/>
    </source>
</evidence>
<dbReference type="Proteomes" id="UP000271162">
    <property type="component" value="Unassembled WGS sequence"/>
</dbReference>
<keyword evidence="3" id="KW-0479">Metal-binding</keyword>
<evidence type="ECO:0000313" key="10">
    <source>
        <dbReference type="WBParaSite" id="NBR_0001762301-mRNA-1"/>
    </source>
</evidence>
<dbReference type="GO" id="GO:0004128">
    <property type="term" value="F:cytochrome-b5 reductase activity, acting on NAD(P)H"/>
    <property type="evidence" value="ECO:0007669"/>
    <property type="project" value="TreeGrafter"/>
</dbReference>
<accession>A0A0N4YKP0</accession>
<dbReference type="AlphaFoldDB" id="A0A0N4YKP0"/>
<dbReference type="WBParaSite" id="NBR_0001762301-mRNA-1">
    <property type="protein sequence ID" value="NBR_0001762301-mRNA-1"/>
    <property type="gene ID" value="NBR_0001762301"/>
</dbReference>
<dbReference type="OMA" id="ERFSCTN"/>
<reference evidence="8 9" key="2">
    <citation type="submission" date="2018-11" db="EMBL/GenBank/DDBJ databases">
        <authorList>
            <consortium name="Pathogen Informatics"/>
        </authorList>
    </citation>
    <scope>NUCLEOTIDE SEQUENCE [LARGE SCALE GENOMIC DNA]</scope>
</reference>
<dbReference type="PROSITE" id="PS51384">
    <property type="entry name" value="FAD_FR"/>
    <property type="match status" value="1"/>
</dbReference>
<reference evidence="10" key="1">
    <citation type="submission" date="2017-02" db="UniProtKB">
        <authorList>
            <consortium name="WormBaseParasite"/>
        </authorList>
    </citation>
    <scope>IDENTIFICATION</scope>
</reference>
<dbReference type="Gene3D" id="3.10.120.10">
    <property type="entry name" value="Cytochrome b5-like heme/steroid binding domain"/>
    <property type="match status" value="1"/>
</dbReference>
<name>A0A0N4YKP0_NIPBR</name>
<dbReference type="Pfam" id="PF00970">
    <property type="entry name" value="FAD_binding_6"/>
    <property type="match status" value="1"/>
</dbReference>
<dbReference type="SUPFAM" id="SSF52343">
    <property type="entry name" value="Ferredoxin reductase-like, C-terminal NADP-linked domain"/>
    <property type="match status" value="1"/>
</dbReference>
<dbReference type="EMBL" id="UYSL01022875">
    <property type="protein sequence ID" value="VDL81281.1"/>
    <property type="molecule type" value="Genomic_DNA"/>
</dbReference>
<organism evidence="10">
    <name type="scientific">Nippostrongylus brasiliensis</name>
    <name type="common">Rat hookworm</name>
    <dbReference type="NCBI Taxonomy" id="27835"/>
    <lineage>
        <taxon>Eukaryota</taxon>
        <taxon>Metazoa</taxon>
        <taxon>Ecdysozoa</taxon>
        <taxon>Nematoda</taxon>
        <taxon>Chromadorea</taxon>
        <taxon>Rhabditida</taxon>
        <taxon>Rhabditina</taxon>
        <taxon>Rhabditomorpha</taxon>
        <taxon>Strongyloidea</taxon>
        <taxon>Heligmosomidae</taxon>
        <taxon>Nippostrongylus</taxon>
    </lineage>
</organism>
<keyword evidence="5" id="KW-0408">Iron</keyword>
<dbReference type="Pfam" id="PF00175">
    <property type="entry name" value="NAD_binding_1"/>
    <property type="match status" value="1"/>
</dbReference>
<dbReference type="FunFam" id="3.10.120.10:FF:000001">
    <property type="entry name" value="Cytochrome b5 reductase 4"/>
    <property type="match status" value="1"/>
</dbReference>
<keyword evidence="4" id="KW-0560">Oxidoreductase</keyword>
<dbReference type="PANTHER" id="PTHR46237:SF1">
    <property type="entry name" value="CYTOCHROME B5 REDUCTASE 4"/>
    <property type="match status" value="1"/>
</dbReference>
<keyword evidence="2" id="KW-0349">Heme</keyword>
<evidence type="ECO:0000256" key="2">
    <source>
        <dbReference type="ARBA" id="ARBA00022617"/>
    </source>
</evidence>
<keyword evidence="9" id="KW-1185">Reference proteome</keyword>
<feature type="domain" description="FAD-binding FR-type" evidence="7">
    <location>
        <begin position="266"/>
        <end position="382"/>
    </location>
</feature>
<dbReference type="GO" id="GO:0046872">
    <property type="term" value="F:metal ion binding"/>
    <property type="evidence" value="ECO:0007669"/>
    <property type="project" value="UniProtKB-KW"/>
</dbReference>
<dbReference type="PANTHER" id="PTHR46237">
    <property type="entry name" value="CYTOCHROME B5 REDUCTASE 4 FAMILY MEMBER"/>
    <property type="match status" value="1"/>
</dbReference>
<dbReference type="PROSITE" id="PS00191">
    <property type="entry name" value="CYTOCHROME_B5_1"/>
    <property type="match status" value="1"/>
</dbReference>